<protein>
    <submittedName>
        <fullName evidence="5">Notch ligand involved in the mediation of Notch signaling By similarity</fullName>
    </submittedName>
</protein>
<keyword evidence="1" id="KW-0245">EGF-like domain</keyword>
<dbReference type="Gene3D" id="2.10.25.10">
    <property type="entry name" value="Laminin"/>
    <property type="match status" value="1"/>
</dbReference>
<evidence type="ECO:0000313" key="6">
    <source>
        <dbReference type="Proteomes" id="UP001153069"/>
    </source>
</evidence>
<dbReference type="InterPro" id="IPR050906">
    <property type="entry name" value="Notch_signaling"/>
</dbReference>
<dbReference type="PROSITE" id="PS00022">
    <property type="entry name" value="EGF_1"/>
    <property type="match status" value="3"/>
</dbReference>
<feature type="disulfide bond" evidence="1">
    <location>
        <begin position="797"/>
        <end position="806"/>
    </location>
</feature>
<feature type="transmembrane region" description="Helical" evidence="3">
    <location>
        <begin position="196"/>
        <end position="217"/>
    </location>
</feature>
<comment type="caution">
    <text evidence="5">The sequence shown here is derived from an EMBL/GenBank/DDBJ whole genome shotgun (WGS) entry which is preliminary data.</text>
</comment>
<feature type="transmembrane region" description="Helical" evidence="3">
    <location>
        <begin position="238"/>
        <end position="258"/>
    </location>
</feature>
<keyword evidence="3" id="KW-0472">Membrane</keyword>
<dbReference type="PROSITE" id="PS50026">
    <property type="entry name" value="EGF_3"/>
    <property type="match status" value="2"/>
</dbReference>
<reference evidence="5" key="1">
    <citation type="submission" date="2020-06" db="EMBL/GenBank/DDBJ databases">
        <authorList>
            <consortium name="Plant Systems Biology data submission"/>
        </authorList>
    </citation>
    <scope>NUCLEOTIDE SEQUENCE</scope>
    <source>
        <strain evidence="5">D6</strain>
    </source>
</reference>
<feature type="compositionally biased region" description="Low complexity" evidence="2">
    <location>
        <begin position="1"/>
        <end position="12"/>
    </location>
</feature>
<evidence type="ECO:0000256" key="1">
    <source>
        <dbReference type="PROSITE-ProRule" id="PRU00076"/>
    </source>
</evidence>
<feature type="disulfide bond" evidence="1">
    <location>
        <begin position="762"/>
        <end position="771"/>
    </location>
</feature>
<accession>A0A9N8EGZ4</accession>
<dbReference type="SMART" id="SM00181">
    <property type="entry name" value="EGF"/>
    <property type="match status" value="3"/>
</dbReference>
<organism evidence="5 6">
    <name type="scientific">Seminavis robusta</name>
    <dbReference type="NCBI Taxonomy" id="568900"/>
    <lineage>
        <taxon>Eukaryota</taxon>
        <taxon>Sar</taxon>
        <taxon>Stramenopiles</taxon>
        <taxon>Ochrophyta</taxon>
        <taxon>Bacillariophyta</taxon>
        <taxon>Bacillariophyceae</taxon>
        <taxon>Bacillariophycidae</taxon>
        <taxon>Naviculales</taxon>
        <taxon>Naviculaceae</taxon>
        <taxon>Seminavis</taxon>
    </lineage>
</organism>
<evidence type="ECO:0000259" key="4">
    <source>
        <dbReference type="PROSITE" id="PS50026"/>
    </source>
</evidence>
<sequence>MMNNNGNNRVVNASIRAEDTPKEADVHSQLKEQASQVDGSAHGLGILCDSEADDQNTVKPELDEAVGNLGKNESKECSDAEEGEAVKSDALSKSLLEEKVSAEEEETGLTAAASDPKSLDVEAAIVPEDEGNALLSQSRKDAAGKKECKRGPERIDKNLGVDEQDYVDSFKNREGEREQVLNEDIYSVIYTADARSQAFCFAMFVFVVQLSVIWLIFFDLLDTHSDNNKISLPPGVPIMVNLAQAIGVLLIVFTVAVYGDLTTGLARLIDGYDSDVLFKHPDAHCTKWFLSGLFQMTVGASMTMVLFVLLMQSTTVIGMCLNFAALHFVQEIDDLSFALGQKGFLTRSIQKDCDHVSQLTVPKGRRRVRKRARRIFTAALTVALYIPYFVLVSRQWRGDYVCRNLYVQFGDAYLPELAYFSGRYTIASVDLVNSVRTRTEFRPVYFDSSEQLRLAYCGQESAWVFSLRNATDHCDFIVKSSPTTAFDVASLKGSTWYSYNYETENVVPADWFFIGCNDCVRDETQCTDDAGICLNTGACVCHPGRMGINCQFPDPTCDTLTLDARTDPLPLEEGVTFPESYGLYRLPGEKEKVFELNNHPAYLSKFQKAGVKNTTDFMFFTGRRWVIFSARQPGETIPESTSSSQTHPALPNRYAEMLIAKLFERIPNETHSIENADEFVWYYRPYFFSEPVDFGTPSDVLEPLGLNWFRAVHQHHGLGFDGWVTDESQPLQTNFICAECNDRTNPCYNDFQCENSTETCLCDEFYQGALCEHPLRCDQQPCHNNGTCDAWKGYCECPSPFYGSLCQYKPLFLPLT</sequence>
<dbReference type="EMBL" id="CAICTM010000978">
    <property type="protein sequence ID" value="CAB9518999.1"/>
    <property type="molecule type" value="Genomic_DNA"/>
</dbReference>
<dbReference type="CDD" id="cd00054">
    <property type="entry name" value="EGF_CA"/>
    <property type="match status" value="1"/>
</dbReference>
<dbReference type="PANTHER" id="PTHR24044">
    <property type="entry name" value="NOTCH LIGAND FAMILY MEMBER"/>
    <property type="match status" value="1"/>
</dbReference>
<keyword evidence="6" id="KW-1185">Reference proteome</keyword>
<name>A0A9N8EGZ4_9STRA</name>
<comment type="caution">
    <text evidence="1">Lacks conserved residue(s) required for the propagation of feature annotation.</text>
</comment>
<dbReference type="SUPFAM" id="SSF57196">
    <property type="entry name" value="EGF/Laminin"/>
    <property type="match status" value="1"/>
</dbReference>
<feature type="region of interest" description="Disordered" evidence="2">
    <location>
        <begin position="1"/>
        <end position="91"/>
    </location>
</feature>
<feature type="domain" description="EGF-like" evidence="4">
    <location>
        <begin position="738"/>
        <end position="772"/>
    </location>
</feature>
<dbReference type="PANTHER" id="PTHR24044:SF420">
    <property type="entry name" value="DELTA AND NOTCH-LIKE EPIDERMAL GROWTH FACTOR-RELATED RECEPTOR ISOFORM X1"/>
    <property type="match status" value="1"/>
</dbReference>
<gene>
    <name evidence="5" type="ORF">SEMRO_980_G227410.1</name>
</gene>
<dbReference type="Proteomes" id="UP001153069">
    <property type="component" value="Unassembled WGS sequence"/>
</dbReference>
<evidence type="ECO:0000256" key="2">
    <source>
        <dbReference type="SAM" id="MobiDB-lite"/>
    </source>
</evidence>
<feature type="compositionally biased region" description="Basic and acidic residues" evidence="2">
    <location>
        <begin position="16"/>
        <end position="30"/>
    </location>
</feature>
<dbReference type="GO" id="GO:0005112">
    <property type="term" value="F:Notch binding"/>
    <property type="evidence" value="ECO:0007669"/>
    <property type="project" value="TreeGrafter"/>
</dbReference>
<dbReference type="PROSITE" id="PS01186">
    <property type="entry name" value="EGF_2"/>
    <property type="match status" value="1"/>
</dbReference>
<proteinExistence type="predicted"/>
<dbReference type="InterPro" id="IPR000742">
    <property type="entry name" value="EGF"/>
</dbReference>
<keyword evidence="3" id="KW-0812">Transmembrane</keyword>
<dbReference type="OrthoDB" id="47245at2759"/>
<keyword evidence="1" id="KW-1015">Disulfide bond</keyword>
<feature type="transmembrane region" description="Helical" evidence="3">
    <location>
        <begin position="375"/>
        <end position="396"/>
    </location>
</feature>
<dbReference type="AlphaFoldDB" id="A0A9N8EGZ4"/>
<evidence type="ECO:0000313" key="5">
    <source>
        <dbReference type="EMBL" id="CAB9518999.1"/>
    </source>
</evidence>
<feature type="domain" description="EGF-like" evidence="4">
    <location>
        <begin position="773"/>
        <end position="807"/>
    </location>
</feature>
<evidence type="ECO:0000256" key="3">
    <source>
        <dbReference type="SAM" id="Phobius"/>
    </source>
</evidence>
<keyword evidence="3" id="KW-1133">Transmembrane helix</keyword>